<proteinExistence type="predicted"/>
<keyword evidence="1" id="KW-1133">Transmembrane helix</keyword>
<dbReference type="AlphaFoldDB" id="A0A3P1SK21"/>
<evidence type="ECO:0000256" key="1">
    <source>
        <dbReference type="SAM" id="Phobius"/>
    </source>
</evidence>
<dbReference type="EMBL" id="RQXV01000012">
    <property type="protein sequence ID" value="RRC97320.1"/>
    <property type="molecule type" value="Genomic_DNA"/>
</dbReference>
<organism evidence="3 4">
    <name type="scientific">Amphritea balenae</name>
    <dbReference type="NCBI Taxonomy" id="452629"/>
    <lineage>
        <taxon>Bacteria</taxon>
        <taxon>Pseudomonadati</taxon>
        <taxon>Pseudomonadota</taxon>
        <taxon>Gammaproteobacteria</taxon>
        <taxon>Oceanospirillales</taxon>
        <taxon>Oceanospirillaceae</taxon>
        <taxon>Amphritea</taxon>
    </lineage>
</organism>
<feature type="transmembrane region" description="Helical" evidence="1">
    <location>
        <begin position="16"/>
        <end position="39"/>
    </location>
</feature>
<evidence type="ECO:0000259" key="2">
    <source>
        <dbReference type="Pfam" id="PF14341"/>
    </source>
</evidence>
<sequence>MSSKNRFVRFSGAQTGYILVTGLLFLLVITLVGVASMNLSTVDYKISSNTAFHVDAFENAETARQTAGSELLFQYIKNRGWSGFGFTIPAGVTVEDTNRELFMGNEESTADLRTGIYGDLTTLTTDLQYALDGNADGDTNDGVDAVANIMVIKTDTRAAEGANTAQLSGYEGDGKGAAGGGTYNFFMLMSQGRSAANAAATTSTDYRYVN</sequence>
<evidence type="ECO:0000313" key="4">
    <source>
        <dbReference type="Proteomes" id="UP000267535"/>
    </source>
</evidence>
<dbReference type="InterPro" id="IPR025746">
    <property type="entry name" value="PilX_N_dom"/>
</dbReference>
<keyword evidence="4" id="KW-1185">Reference proteome</keyword>
<dbReference type="RefSeq" id="WP_124927490.1">
    <property type="nucleotide sequence ID" value="NZ_BMOH01000009.1"/>
</dbReference>
<gene>
    <name evidence="3" type="ORF">EHS89_17580</name>
</gene>
<accession>A0A3P1SK21</accession>
<protein>
    <recommendedName>
        <fullName evidence="2">Type 4 fimbrial biogenesis protein PilX N-terminal domain-containing protein</fullName>
    </recommendedName>
</protein>
<reference evidence="3 4" key="1">
    <citation type="submission" date="2018-11" db="EMBL/GenBank/DDBJ databases">
        <title>The draft genome sequence of Amphritea balenae JAMM 1525T.</title>
        <authorList>
            <person name="Fang Z."/>
            <person name="Zhang Y."/>
            <person name="Han X."/>
        </authorList>
    </citation>
    <scope>NUCLEOTIDE SEQUENCE [LARGE SCALE GENOMIC DNA]</scope>
    <source>
        <strain evidence="3 4">JAMM 1525</strain>
    </source>
</reference>
<dbReference type="Proteomes" id="UP000267535">
    <property type="component" value="Unassembled WGS sequence"/>
</dbReference>
<evidence type="ECO:0000313" key="3">
    <source>
        <dbReference type="EMBL" id="RRC97320.1"/>
    </source>
</evidence>
<feature type="domain" description="Type 4 fimbrial biogenesis protein PilX N-terminal" evidence="2">
    <location>
        <begin position="16"/>
        <end position="63"/>
    </location>
</feature>
<comment type="caution">
    <text evidence="3">The sequence shown here is derived from an EMBL/GenBank/DDBJ whole genome shotgun (WGS) entry which is preliminary data.</text>
</comment>
<dbReference type="OrthoDB" id="5289528at2"/>
<keyword evidence="1" id="KW-0812">Transmembrane</keyword>
<keyword evidence="1" id="KW-0472">Membrane</keyword>
<dbReference type="Pfam" id="PF14341">
    <property type="entry name" value="PilX_N"/>
    <property type="match status" value="1"/>
</dbReference>
<name>A0A3P1SK21_9GAMM</name>